<organism evidence="1 2">
    <name type="scientific">Hymenobacter mellowenesis</name>
    <dbReference type="NCBI Taxonomy" id="3063995"/>
    <lineage>
        <taxon>Bacteria</taxon>
        <taxon>Pseudomonadati</taxon>
        <taxon>Bacteroidota</taxon>
        <taxon>Cytophagia</taxon>
        <taxon>Cytophagales</taxon>
        <taxon>Hymenobacteraceae</taxon>
        <taxon>Hymenobacter</taxon>
    </lineage>
</organism>
<name>A0ABT9AJV6_9BACT</name>
<dbReference type="RefSeq" id="WP_305014577.1">
    <property type="nucleotide sequence ID" value="NZ_JAUQSX010000025.1"/>
</dbReference>
<proteinExistence type="predicted"/>
<keyword evidence="2" id="KW-1185">Reference proteome</keyword>
<protein>
    <submittedName>
        <fullName evidence="1">Uncharacterized protein</fullName>
    </submittedName>
</protein>
<accession>A0ABT9AJV6</accession>
<sequence length="200" mass="22737">MSQTVTKAHVLAQCERLANTSYVPLLTVPILLFQPFREYLRDNAAPEYQALSERQAAPVKYWREFMASQYFPALMAGLEATAQLSPEPVITLEDAHARELSDVFSERARQLRKFGPQNRPPFEWFLILSEEVGEVAKECVEIQFDDAAHPHADPERYYKELTEVAAVALAAMQNFNQRRASQVCFHPEDEGGCNNCSRSI</sequence>
<reference evidence="1" key="1">
    <citation type="submission" date="2023-07" db="EMBL/GenBank/DDBJ databases">
        <authorList>
            <person name="Kim M.K."/>
        </authorList>
    </citation>
    <scope>NUCLEOTIDE SEQUENCE</scope>
    <source>
        <strain evidence="1">M29</strain>
    </source>
</reference>
<evidence type="ECO:0000313" key="2">
    <source>
        <dbReference type="Proteomes" id="UP001167796"/>
    </source>
</evidence>
<evidence type="ECO:0000313" key="1">
    <source>
        <dbReference type="EMBL" id="MDO7849918.1"/>
    </source>
</evidence>
<gene>
    <name evidence="1" type="ORF">Q5H92_26400</name>
</gene>
<comment type="caution">
    <text evidence="1">The sequence shown here is derived from an EMBL/GenBank/DDBJ whole genome shotgun (WGS) entry which is preliminary data.</text>
</comment>
<dbReference type="EMBL" id="JAUQSX010000025">
    <property type="protein sequence ID" value="MDO7849918.1"/>
    <property type="molecule type" value="Genomic_DNA"/>
</dbReference>
<dbReference type="Proteomes" id="UP001167796">
    <property type="component" value="Unassembled WGS sequence"/>
</dbReference>